<dbReference type="RefSeq" id="YP_009448633.1">
    <property type="nucleotide sequence ID" value="NC_036594.1"/>
</dbReference>
<dbReference type="GeneID" id="35382214"/>
<evidence type="ECO:0000313" key="1">
    <source>
        <dbReference type="EMBL" id="SNW62331.1"/>
    </source>
</evidence>
<name>A0A2I2L492_9VIRU</name>
<sequence length="144" mass="16430">MPSKLVNSKSEVNIKKLYRMHKPRYLYGSVHHAIYGDMGTTTSSIYPESTVASCVGDTGRKLIRSIMATSGTSGLFGDTDSIMFPYDMYDGGLYNRNNVNTTSKNDKQNKTFLSKKNLYNNNRNNNFTKIKNKYTNEVLRHKHK</sequence>
<dbReference type="EMBL" id="LT906555">
    <property type="protein sequence ID" value="SNW62331.1"/>
    <property type="molecule type" value="Genomic_DNA"/>
</dbReference>
<evidence type="ECO:0000313" key="2">
    <source>
        <dbReference type="Proteomes" id="UP000236316"/>
    </source>
</evidence>
<dbReference type="SUPFAM" id="SSF56672">
    <property type="entry name" value="DNA/RNA polymerases"/>
    <property type="match status" value="1"/>
</dbReference>
<gene>
    <name evidence="1" type="ORF">ORPV_427</name>
</gene>
<dbReference type="KEGG" id="vg:35382214"/>
<accession>A0A2I2L492</accession>
<dbReference type="InterPro" id="IPR043502">
    <property type="entry name" value="DNA/RNA_pol_sf"/>
</dbReference>
<proteinExistence type="predicted"/>
<organism evidence="1">
    <name type="scientific">Orpheovirus IHUMI-LCC2</name>
    <dbReference type="NCBI Taxonomy" id="2023057"/>
    <lineage>
        <taxon>Viruses</taxon>
        <taxon>Varidnaviria</taxon>
        <taxon>Bamfordvirae</taxon>
        <taxon>Nucleocytoviricota</taxon>
        <taxon>Megaviricetes</taxon>
        <taxon>Pimascovirales</taxon>
        <taxon>Ocovirineae</taxon>
        <taxon>Orpheoviridae</taxon>
        <taxon>Alphaorpheovirus</taxon>
        <taxon>Alphaorpheovirus massiliense</taxon>
    </lineage>
</organism>
<keyword evidence="2" id="KW-1185">Reference proteome</keyword>
<protein>
    <submittedName>
        <fullName evidence="1">Partial DNA polymerase type-B (Palm domain)</fullName>
    </submittedName>
</protein>
<reference evidence="1" key="1">
    <citation type="submission" date="2017-08" db="EMBL/GenBank/DDBJ databases">
        <authorList>
            <consortium name="Urmite Genomes"/>
        </authorList>
    </citation>
    <scope>NUCLEOTIDE SEQUENCE [LARGE SCALE GENOMIC DNA]</scope>
    <source>
        <strain evidence="1">IHUMI-LCC2</strain>
    </source>
</reference>
<dbReference type="Proteomes" id="UP000236316">
    <property type="component" value="Segment"/>
</dbReference>